<proteinExistence type="predicted"/>
<evidence type="ECO:0000313" key="1">
    <source>
        <dbReference type="EMBL" id="CAB4282917.1"/>
    </source>
</evidence>
<protein>
    <submittedName>
        <fullName evidence="1">Uncharacterized protein</fullName>
    </submittedName>
</protein>
<dbReference type="Proteomes" id="UP000507222">
    <property type="component" value="Unassembled WGS sequence"/>
</dbReference>
<gene>
    <name evidence="1" type="ORF">CURHAP_LOCUS36613</name>
</gene>
<name>A0A6J5V529_PRUAR</name>
<sequence>MSMPSTLLTFMTGERQLLLLALESMLGCFHINIFISNLRGLMFLKAVDMGDTDGADNVFVQSKSEGKLWYTFCGVFTFLQHRIFELKKPLQELVVSERWKQWKINIPYEISSIEATILGDDFWRSAHLLRLFEPFVRLLGTLDVDKLVMGDVCDWRVQALEAVKSKDVDNGTLSQLEELIENRDKIRRPARRHLESSSTLTGDWRAPSEIEDVVDCSDKMDPTLAVKVLSQVSSIAMCQERWQEYEFPGQETASRFGVDTEWRILVLSETVSD</sequence>
<dbReference type="EMBL" id="CAEKDK010000006">
    <property type="protein sequence ID" value="CAB4282917.1"/>
    <property type="molecule type" value="Genomic_DNA"/>
</dbReference>
<accession>A0A6J5V529</accession>
<evidence type="ECO:0000313" key="2">
    <source>
        <dbReference type="Proteomes" id="UP000507222"/>
    </source>
</evidence>
<reference evidence="1 2" key="1">
    <citation type="submission" date="2020-05" db="EMBL/GenBank/DDBJ databases">
        <authorList>
            <person name="Campoy J."/>
            <person name="Schneeberger K."/>
            <person name="Spophaly S."/>
        </authorList>
    </citation>
    <scope>NUCLEOTIDE SEQUENCE [LARGE SCALE GENOMIC DNA]</scope>
    <source>
        <strain evidence="1">PruArmRojPasFocal</strain>
    </source>
</reference>
<organism evidence="1 2">
    <name type="scientific">Prunus armeniaca</name>
    <name type="common">Apricot</name>
    <name type="synonym">Armeniaca vulgaris</name>
    <dbReference type="NCBI Taxonomy" id="36596"/>
    <lineage>
        <taxon>Eukaryota</taxon>
        <taxon>Viridiplantae</taxon>
        <taxon>Streptophyta</taxon>
        <taxon>Embryophyta</taxon>
        <taxon>Tracheophyta</taxon>
        <taxon>Spermatophyta</taxon>
        <taxon>Magnoliopsida</taxon>
        <taxon>eudicotyledons</taxon>
        <taxon>Gunneridae</taxon>
        <taxon>Pentapetalae</taxon>
        <taxon>rosids</taxon>
        <taxon>fabids</taxon>
        <taxon>Rosales</taxon>
        <taxon>Rosaceae</taxon>
        <taxon>Amygdaloideae</taxon>
        <taxon>Amygdaleae</taxon>
        <taxon>Prunus</taxon>
    </lineage>
</organism>
<dbReference type="AlphaFoldDB" id="A0A6J5V529"/>